<feature type="region of interest" description="Disordered" evidence="1">
    <location>
        <begin position="1"/>
        <end position="61"/>
    </location>
</feature>
<reference evidence="2 3" key="1">
    <citation type="submission" date="2019-03" db="EMBL/GenBank/DDBJ databases">
        <title>First draft genome of Liparis tanakae, snailfish: a comprehensive survey of snailfish specific genes.</title>
        <authorList>
            <person name="Kim W."/>
            <person name="Song I."/>
            <person name="Jeong J.-H."/>
            <person name="Kim D."/>
            <person name="Kim S."/>
            <person name="Ryu S."/>
            <person name="Song J.Y."/>
            <person name="Lee S.K."/>
        </authorList>
    </citation>
    <scope>NUCLEOTIDE SEQUENCE [LARGE SCALE GENOMIC DNA]</scope>
    <source>
        <tissue evidence="2">Muscle</tissue>
    </source>
</reference>
<accession>A0A4Z2IKC1</accession>
<name>A0A4Z2IKC1_9TELE</name>
<dbReference type="EMBL" id="SRLO01000075">
    <property type="protein sequence ID" value="TNN78211.1"/>
    <property type="molecule type" value="Genomic_DNA"/>
</dbReference>
<protein>
    <submittedName>
        <fullName evidence="2">Uncharacterized protein</fullName>
    </submittedName>
</protein>
<evidence type="ECO:0000256" key="1">
    <source>
        <dbReference type="SAM" id="MobiDB-lite"/>
    </source>
</evidence>
<sequence>MMTTHHHQAPRGLGFSCSPGRTHRHRRAQQRSRGGAWGAAGSRCGDTEEEEGEEEEEEEEEEMLFGDFCPEMTTGRDFLQAVCCRLIVSADVILAV</sequence>
<dbReference type="AlphaFoldDB" id="A0A4Z2IKC1"/>
<gene>
    <name evidence="2" type="ORF">EYF80_011451</name>
</gene>
<feature type="compositionally biased region" description="Low complexity" evidence="1">
    <location>
        <begin position="31"/>
        <end position="43"/>
    </location>
</feature>
<feature type="compositionally biased region" description="Basic residues" evidence="1">
    <location>
        <begin position="21"/>
        <end position="30"/>
    </location>
</feature>
<keyword evidence="3" id="KW-1185">Reference proteome</keyword>
<dbReference type="Proteomes" id="UP000314294">
    <property type="component" value="Unassembled WGS sequence"/>
</dbReference>
<feature type="compositionally biased region" description="Acidic residues" evidence="1">
    <location>
        <begin position="47"/>
        <end position="61"/>
    </location>
</feature>
<comment type="caution">
    <text evidence="2">The sequence shown here is derived from an EMBL/GenBank/DDBJ whole genome shotgun (WGS) entry which is preliminary data.</text>
</comment>
<organism evidence="2 3">
    <name type="scientific">Liparis tanakae</name>
    <name type="common">Tanaka's snailfish</name>
    <dbReference type="NCBI Taxonomy" id="230148"/>
    <lineage>
        <taxon>Eukaryota</taxon>
        <taxon>Metazoa</taxon>
        <taxon>Chordata</taxon>
        <taxon>Craniata</taxon>
        <taxon>Vertebrata</taxon>
        <taxon>Euteleostomi</taxon>
        <taxon>Actinopterygii</taxon>
        <taxon>Neopterygii</taxon>
        <taxon>Teleostei</taxon>
        <taxon>Neoteleostei</taxon>
        <taxon>Acanthomorphata</taxon>
        <taxon>Eupercaria</taxon>
        <taxon>Perciformes</taxon>
        <taxon>Cottioidei</taxon>
        <taxon>Cottales</taxon>
        <taxon>Liparidae</taxon>
        <taxon>Liparis</taxon>
    </lineage>
</organism>
<evidence type="ECO:0000313" key="2">
    <source>
        <dbReference type="EMBL" id="TNN78211.1"/>
    </source>
</evidence>
<evidence type="ECO:0000313" key="3">
    <source>
        <dbReference type="Proteomes" id="UP000314294"/>
    </source>
</evidence>
<proteinExistence type="predicted"/>